<evidence type="ECO:0000256" key="3">
    <source>
        <dbReference type="ARBA" id="ARBA00022833"/>
    </source>
</evidence>
<feature type="region of interest" description="Disordered" evidence="4">
    <location>
        <begin position="94"/>
        <end position="126"/>
    </location>
</feature>
<feature type="domain" description="ZC3H15/TMA46 family C-terminal" evidence="5">
    <location>
        <begin position="132"/>
        <end position="214"/>
    </location>
</feature>
<feature type="compositionally biased region" description="Basic and acidic residues" evidence="4">
    <location>
        <begin position="209"/>
        <end position="233"/>
    </location>
</feature>
<sequence length="273" mass="30456">MAPKKANVNKKDLQKDKKKAVEDKTFGLKNKGKSKKVQQFVSQVERQQEHRIEQVVTGGKAKSGVDGGGGGKGAVTKKALLAARMKELEVLGQEVVDDSKKKKSDDQIRREAEEERKRQEEEEKLRVSMMPVEDQIEYEREKIEKKTPVTKELFMEWHAKKRKEREEKSAAGKTKAQTKAELTKGGTLTGKQLFELNNTAFVDDDAADDKDYERPEAYNSDDEKSNDSQRGENSELNDADAVAESLDASLFVEEAAAETDGNGVVEADASLFS</sequence>
<dbReference type="Gene3D" id="6.20.400.10">
    <property type="match status" value="1"/>
</dbReference>
<feature type="region of interest" description="Disordered" evidence="4">
    <location>
        <begin position="51"/>
        <end position="73"/>
    </location>
</feature>
<feature type="compositionally biased region" description="Basic and acidic residues" evidence="4">
    <location>
        <begin position="156"/>
        <end position="170"/>
    </location>
</feature>
<keyword evidence="3" id="KW-0862">Zinc</keyword>
<dbReference type="GO" id="GO:0005829">
    <property type="term" value="C:cytosol"/>
    <property type="evidence" value="ECO:0007669"/>
    <property type="project" value="TreeGrafter"/>
</dbReference>
<protein>
    <recommendedName>
        <fullName evidence="5">ZC3H15/TMA46 family C-terminal domain-containing protein</fullName>
    </recommendedName>
</protein>
<gene>
    <name evidence="6" type="ORF">TOLI1172_LOCUS8720</name>
</gene>
<accession>A0A7S0ZKR3</accession>
<feature type="region of interest" description="Disordered" evidence="4">
    <location>
        <begin position="156"/>
        <end position="242"/>
    </location>
</feature>
<proteinExistence type="predicted"/>
<feature type="compositionally biased region" description="Basic and acidic residues" evidence="4">
    <location>
        <begin position="9"/>
        <end position="21"/>
    </location>
</feature>
<evidence type="ECO:0000256" key="2">
    <source>
        <dbReference type="ARBA" id="ARBA00022771"/>
    </source>
</evidence>
<evidence type="ECO:0000256" key="1">
    <source>
        <dbReference type="ARBA" id="ARBA00022723"/>
    </source>
</evidence>
<dbReference type="PANTHER" id="PTHR12681:SF0">
    <property type="entry name" value="ZINC FINGER CCCH DOMAIN-CONTAINING PROTEIN 15"/>
    <property type="match status" value="1"/>
</dbReference>
<evidence type="ECO:0000259" key="5">
    <source>
        <dbReference type="Pfam" id="PF16543"/>
    </source>
</evidence>
<feature type="region of interest" description="Disordered" evidence="4">
    <location>
        <begin position="1"/>
        <end position="21"/>
    </location>
</feature>
<dbReference type="InterPro" id="IPR032378">
    <property type="entry name" value="ZC3H15/TMA46_C"/>
</dbReference>
<organism evidence="6">
    <name type="scientific">Timspurckia oligopyrenoides</name>
    <dbReference type="NCBI Taxonomy" id="708627"/>
    <lineage>
        <taxon>Eukaryota</taxon>
        <taxon>Rhodophyta</taxon>
        <taxon>Bangiophyceae</taxon>
        <taxon>Porphyridiales</taxon>
        <taxon>Porphyridiaceae</taxon>
        <taxon>Timspurckia</taxon>
    </lineage>
</organism>
<evidence type="ECO:0000256" key="4">
    <source>
        <dbReference type="SAM" id="MobiDB-lite"/>
    </source>
</evidence>
<keyword evidence="2" id="KW-0863">Zinc-finger</keyword>
<feature type="compositionally biased region" description="Basic and acidic residues" evidence="4">
    <location>
        <begin position="97"/>
        <end position="126"/>
    </location>
</feature>
<dbReference type="Pfam" id="PF16543">
    <property type="entry name" value="DFRP_C"/>
    <property type="match status" value="1"/>
</dbReference>
<name>A0A7S0ZKR3_9RHOD</name>
<dbReference type="PANTHER" id="PTHR12681">
    <property type="entry name" value="ZINC FINGER-CONTAINING PROTEIN P48ZNF"/>
    <property type="match status" value="1"/>
</dbReference>
<dbReference type="GO" id="GO:0008270">
    <property type="term" value="F:zinc ion binding"/>
    <property type="evidence" value="ECO:0007669"/>
    <property type="project" value="UniProtKB-KW"/>
</dbReference>
<evidence type="ECO:0000313" key="6">
    <source>
        <dbReference type="EMBL" id="CAD8824321.1"/>
    </source>
</evidence>
<reference evidence="6" key="1">
    <citation type="submission" date="2021-01" db="EMBL/GenBank/DDBJ databases">
        <authorList>
            <person name="Corre E."/>
            <person name="Pelletier E."/>
            <person name="Niang G."/>
            <person name="Scheremetjew M."/>
            <person name="Finn R."/>
            <person name="Kale V."/>
            <person name="Holt S."/>
            <person name="Cochrane G."/>
            <person name="Meng A."/>
            <person name="Brown T."/>
            <person name="Cohen L."/>
        </authorList>
    </citation>
    <scope>NUCLEOTIDE SEQUENCE</scope>
    <source>
        <strain evidence="6">CCMP3278</strain>
    </source>
</reference>
<dbReference type="EMBL" id="HBFP01012039">
    <property type="protein sequence ID" value="CAD8824321.1"/>
    <property type="molecule type" value="Transcribed_RNA"/>
</dbReference>
<dbReference type="AlphaFoldDB" id="A0A7S0ZKR3"/>
<dbReference type="GO" id="GO:0003729">
    <property type="term" value="F:mRNA binding"/>
    <property type="evidence" value="ECO:0007669"/>
    <property type="project" value="TreeGrafter"/>
</dbReference>
<dbReference type="GO" id="GO:0002181">
    <property type="term" value="P:cytoplasmic translation"/>
    <property type="evidence" value="ECO:0007669"/>
    <property type="project" value="TreeGrafter"/>
</dbReference>
<keyword evidence="1" id="KW-0479">Metal-binding</keyword>